<dbReference type="Proteomes" id="UP000816034">
    <property type="component" value="Unassembled WGS sequence"/>
</dbReference>
<dbReference type="RefSeq" id="XP_044556140.1">
    <property type="nucleotide sequence ID" value="XM_044693603.1"/>
</dbReference>
<dbReference type="GeneID" id="68096465"/>
<evidence type="ECO:0000313" key="1">
    <source>
        <dbReference type="EMBL" id="KAG2394246.1"/>
    </source>
</evidence>
<protein>
    <submittedName>
        <fullName evidence="1">Uncharacterized protein</fullName>
    </submittedName>
</protein>
<sequence length="344" mass="40715">MHHRFCNEEESSSPSALVRVQLFDFLQLAPERKMNQITTDQEEDEMKPLMLKFDERMSMSFRERARKFLPRISLNEQVNSNNETTRFDHDPHFYLLSLRIDDRVCKYTNSNNGSEDRMNTRKHLLRFTQQLKIEEQWCELKRLNSNNPTPFPFNWYMKQSMGLNAEHQPVFARIAKELTDLQDCFIMVSHFENYPIRRAIVTVGCAFRPVPKENFVTFKTHYEKELRTICLHDDLDTWKILKAIDEKDDSNDFDFYFEFNTQNGKLVFSVPDIPESLEDYLIDTEEFRDVFGQGELIADGTWRGELLLYSAGENDVIGSFELTCVTSQEVKELLQNDEMLCSWK</sequence>
<accession>A0AA88H638</accession>
<dbReference type="EMBL" id="PYSW02000001">
    <property type="protein sequence ID" value="KAG2394246.1"/>
    <property type="molecule type" value="Genomic_DNA"/>
</dbReference>
<dbReference type="AlphaFoldDB" id="A0AA88H638"/>
<organism evidence="1 2">
    <name type="scientific">Naegleria lovaniensis</name>
    <name type="common">Amoeba</name>
    <dbReference type="NCBI Taxonomy" id="51637"/>
    <lineage>
        <taxon>Eukaryota</taxon>
        <taxon>Discoba</taxon>
        <taxon>Heterolobosea</taxon>
        <taxon>Tetramitia</taxon>
        <taxon>Eutetramitia</taxon>
        <taxon>Vahlkampfiidae</taxon>
        <taxon>Naegleria</taxon>
    </lineage>
</organism>
<evidence type="ECO:0000313" key="2">
    <source>
        <dbReference type="Proteomes" id="UP000816034"/>
    </source>
</evidence>
<gene>
    <name evidence="1" type="ORF">C9374_004010</name>
</gene>
<keyword evidence="2" id="KW-1185">Reference proteome</keyword>
<proteinExistence type="predicted"/>
<reference evidence="1 2" key="1">
    <citation type="journal article" date="2018" name="BMC Genomics">
        <title>The genome of Naegleria lovaniensis, the basis for a comparative approach to unravel pathogenicity factors of the human pathogenic amoeba N. fowleri.</title>
        <authorList>
            <person name="Liechti N."/>
            <person name="Schurch N."/>
            <person name="Bruggmann R."/>
            <person name="Wittwer M."/>
        </authorList>
    </citation>
    <scope>NUCLEOTIDE SEQUENCE [LARGE SCALE GENOMIC DNA]</scope>
    <source>
        <strain evidence="1 2">ATCC 30569</strain>
    </source>
</reference>
<comment type="caution">
    <text evidence="1">The sequence shown here is derived from an EMBL/GenBank/DDBJ whole genome shotgun (WGS) entry which is preliminary data.</text>
</comment>
<name>A0AA88H638_NAELO</name>